<dbReference type="Gene3D" id="3.80.10.10">
    <property type="entry name" value="Ribonuclease Inhibitor"/>
    <property type="match status" value="1"/>
</dbReference>
<dbReference type="InterPro" id="IPR032675">
    <property type="entry name" value="LRR_dom_sf"/>
</dbReference>
<keyword evidence="2" id="KW-1185">Reference proteome</keyword>
<dbReference type="EMBL" id="JABSTU010000002">
    <property type="protein sequence ID" value="KAH8037846.1"/>
    <property type="molecule type" value="Genomic_DNA"/>
</dbReference>
<reference evidence="1" key="1">
    <citation type="journal article" date="2020" name="Cell">
        <title>Large-Scale Comparative Analyses of Tick Genomes Elucidate Their Genetic Diversity and Vector Capacities.</title>
        <authorList>
            <consortium name="Tick Genome and Microbiome Consortium (TIGMIC)"/>
            <person name="Jia N."/>
            <person name="Wang J."/>
            <person name="Shi W."/>
            <person name="Du L."/>
            <person name="Sun Y."/>
            <person name="Zhan W."/>
            <person name="Jiang J.F."/>
            <person name="Wang Q."/>
            <person name="Zhang B."/>
            <person name="Ji P."/>
            <person name="Bell-Sakyi L."/>
            <person name="Cui X.M."/>
            <person name="Yuan T.T."/>
            <person name="Jiang B.G."/>
            <person name="Yang W.F."/>
            <person name="Lam T.T."/>
            <person name="Chang Q.C."/>
            <person name="Ding S.J."/>
            <person name="Wang X.J."/>
            <person name="Zhu J.G."/>
            <person name="Ruan X.D."/>
            <person name="Zhao L."/>
            <person name="Wei J.T."/>
            <person name="Ye R.Z."/>
            <person name="Que T.C."/>
            <person name="Du C.H."/>
            <person name="Zhou Y.H."/>
            <person name="Cheng J.X."/>
            <person name="Dai P.F."/>
            <person name="Guo W.B."/>
            <person name="Han X.H."/>
            <person name="Huang E.J."/>
            <person name="Li L.F."/>
            <person name="Wei W."/>
            <person name="Gao Y.C."/>
            <person name="Liu J.Z."/>
            <person name="Shao H.Z."/>
            <person name="Wang X."/>
            <person name="Wang C.C."/>
            <person name="Yang T.C."/>
            <person name="Huo Q.B."/>
            <person name="Li W."/>
            <person name="Chen H.Y."/>
            <person name="Chen S.E."/>
            <person name="Zhou L.G."/>
            <person name="Ni X.B."/>
            <person name="Tian J.H."/>
            <person name="Sheng Y."/>
            <person name="Liu T."/>
            <person name="Pan Y.S."/>
            <person name="Xia L.Y."/>
            <person name="Li J."/>
            <person name="Zhao F."/>
            <person name="Cao W.C."/>
        </authorList>
    </citation>
    <scope>NUCLEOTIDE SEQUENCE</scope>
    <source>
        <strain evidence="1">Rmic-2018</strain>
    </source>
</reference>
<organism evidence="1 2">
    <name type="scientific">Rhipicephalus microplus</name>
    <name type="common">Cattle tick</name>
    <name type="synonym">Boophilus microplus</name>
    <dbReference type="NCBI Taxonomy" id="6941"/>
    <lineage>
        <taxon>Eukaryota</taxon>
        <taxon>Metazoa</taxon>
        <taxon>Ecdysozoa</taxon>
        <taxon>Arthropoda</taxon>
        <taxon>Chelicerata</taxon>
        <taxon>Arachnida</taxon>
        <taxon>Acari</taxon>
        <taxon>Parasitiformes</taxon>
        <taxon>Ixodida</taxon>
        <taxon>Ixodoidea</taxon>
        <taxon>Ixodidae</taxon>
        <taxon>Rhipicephalinae</taxon>
        <taxon>Rhipicephalus</taxon>
        <taxon>Boophilus</taxon>
    </lineage>
</organism>
<accession>A0A9J6EU42</accession>
<sequence>MNSTGATLFSSALLENSTLVELSFYSSAISEARPEQCSTFPNFLTEFETLNKLVVGAHNEVRQLSLKRVLEGLLRNTLITEVVLDDFAVDANSAELMTELLAHNHSLCVLNISILTYHAWMSTVGGSTMSCPTNFTAWPPALSGNKTLDAVTLPMKVWDSEQWEDLFSILSARQTPLKLTIKGHCSERYLWQKLCCALRRTGMKEQVSFDTTLYILDQHDMIEFKAFSKFHSFPYQDDRGEVSRIFRRLLLFSHVTSAHLEIWIPHVDEALSSDIAHYIAETSALKELHLIIWLRQVFPEAVKIGWAVILKLLCRNTSINDLRVFTRYMSGPDIQLLADTLNSCQNVRRAHVRVGQPEIATVFVRRLRDGIEDNYSLLHLTVDGCSLSRSGVGKEWFAVWDTMRRNSDLVARAAWYLKAP</sequence>
<evidence type="ECO:0000313" key="1">
    <source>
        <dbReference type="EMBL" id="KAH8037846.1"/>
    </source>
</evidence>
<gene>
    <name evidence="1" type="ORF">HPB51_018334</name>
</gene>
<name>A0A9J6EU42_RHIMP</name>
<dbReference type="AlphaFoldDB" id="A0A9J6EU42"/>
<dbReference type="SUPFAM" id="SSF52047">
    <property type="entry name" value="RNI-like"/>
    <property type="match status" value="1"/>
</dbReference>
<comment type="caution">
    <text evidence="1">The sequence shown here is derived from an EMBL/GenBank/DDBJ whole genome shotgun (WGS) entry which is preliminary data.</text>
</comment>
<reference evidence="1" key="2">
    <citation type="submission" date="2021-09" db="EMBL/GenBank/DDBJ databases">
        <authorList>
            <person name="Jia N."/>
            <person name="Wang J."/>
            <person name="Shi W."/>
            <person name="Du L."/>
            <person name="Sun Y."/>
            <person name="Zhan W."/>
            <person name="Jiang J."/>
            <person name="Wang Q."/>
            <person name="Zhang B."/>
            <person name="Ji P."/>
            <person name="Sakyi L.B."/>
            <person name="Cui X."/>
            <person name="Yuan T."/>
            <person name="Jiang B."/>
            <person name="Yang W."/>
            <person name="Lam T.T.-Y."/>
            <person name="Chang Q."/>
            <person name="Ding S."/>
            <person name="Wang X."/>
            <person name="Zhu J."/>
            <person name="Ruan X."/>
            <person name="Zhao L."/>
            <person name="Wei J."/>
            <person name="Que T."/>
            <person name="Du C."/>
            <person name="Cheng J."/>
            <person name="Dai P."/>
            <person name="Han X."/>
            <person name="Huang E."/>
            <person name="Gao Y."/>
            <person name="Liu J."/>
            <person name="Shao H."/>
            <person name="Ye R."/>
            <person name="Li L."/>
            <person name="Wei W."/>
            <person name="Wang X."/>
            <person name="Wang C."/>
            <person name="Huo Q."/>
            <person name="Li W."/>
            <person name="Guo W."/>
            <person name="Chen H."/>
            <person name="Chen S."/>
            <person name="Zhou L."/>
            <person name="Zhou L."/>
            <person name="Ni X."/>
            <person name="Tian J."/>
            <person name="Zhou Y."/>
            <person name="Sheng Y."/>
            <person name="Liu T."/>
            <person name="Pan Y."/>
            <person name="Xia L."/>
            <person name="Li J."/>
            <person name="Zhao F."/>
            <person name="Cao W."/>
        </authorList>
    </citation>
    <scope>NUCLEOTIDE SEQUENCE</scope>
    <source>
        <strain evidence="1">Rmic-2018</strain>
        <tissue evidence="1">Larvae</tissue>
    </source>
</reference>
<evidence type="ECO:0000313" key="2">
    <source>
        <dbReference type="Proteomes" id="UP000821866"/>
    </source>
</evidence>
<protein>
    <submittedName>
        <fullName evidence="1">Uncharacterized protein</fullName>
    </submittedName>
</protein>
<proteinExistence type="predicted"/>
<dbReference type="Proteomes" id="UP000821866">
    <property type="component" value="Chromosome 10"/>
</dbReference>